<organism evidence="1 2">
    <name type="scientific">Catellatospora bangladeshensis</name>
    <dbReference type="NCBI Taxonomy" id="310355"/>
    <lineage>
        <taxon>Bacteria</taxon>
        <taxon>Bacillati</taxon>
        <taxon>Actinomycetota</taxon>
        <taxon>Actinomycetes</taxon>
        <taxon>Micromonosporales</taxon>
        <taxon>Micromonosporaceae</taxon>
        <taxon>Catellatospora</taxon>
    </lineage>
</organism>
<dbReference type="Gene3D" id="3.40.50.720">
    <property type="entry name" value="NAD(P)-binding Rossmann-like Domain"/>
    <property type="match status" value="1"/>
</dbReference>
<comment type="caution">
    <text evidence="1">The sequence shown here is derived from an EMBL/GenBank/DDBJ whole genome shotgun (WGS) entry which is preliminary data.</text>
</comment>
<dbReference type="Gene3D" id="3.40.109.10">
    <property type="entry name" value="NADH Oxidase"/>
    <property type="match status" value="1"/>
</dbReference>
<dbReference type="Proteomes" id="UP000601223">
    <property type="component" value="Unassembled WGS sequence"/>
</dbReference>
<dbReference type="AlphaFoldDB" id="A0A8J3JQP0"/>
<protein>
    <recommendedName>
        <fullName evidence="3">TOMM leader peptide-binding protein</fullName>
    </recommendedName>
</protein>
<gene>
    <name evidence="1" type="ORF">Cba03nite_28230</name>
</gene>
<name>A0A8J3JQP0_9ACTN</name>
<accession>A0A8J3JQP0</accession>
<evidence type="ECO:0008006" key="3">
    <source>
        <dbReference type="Google" id="ProtNLM"/>
    </source>
</evidence>
<dbReference type="EMBL" id="BONF01000014">
    <property type="protein sequence ID" value="GIF81474.1"/>
    <property type="molecule type" value="Genomic_DNA"/>
</dbReference>
<evidence type="ECO:0000313" key="1">
    <source>
        <dbReference type="EMBL" id="GIF81474.1"/>
    </source>
</evidence>
<proteinExistence type="predicted"/>
<reference evidence="1 2" key="1">
    <citation type="submission" date="2021-01" db="EMBL/GenBank/DDBJ databases">
        <title>Whole genome shotgun sequence of Catellatospora bangladeshensis NBRC 107357.</title>
        <authorList>
            <person name="Komaki H."/>
            <person name="Tamura T."/>
        </authorList>
    </citation>
    <scope>NUCLEOTIDE SEQUENCE [LARGE SCALE GENOMIC DNA]</scope>
    <source>
        <strain evidence="1 2">NBRC 107357</strain>
    </source>
</reference>
<evidence type="ECO:0000313" key="2">
    <source>
        <dbReference type="Proteomes" id="UP000601223"/>
    </source>
</evidence>
<dbReference type="GO" id="GO:0016491">
    <property type="term" value="F:oxidoreductase activity"/>
    <property type="evidence" value="ECO:0007669"/>
    <property type="project" value="InterPro"/>
</dbReference>
<sequence>MLLPLLDGRTSLAAVAEATALPVPQLAQAIALLHRSGLLHTGPVDRADPAEAFLSRALAAAGSGHQPATVREKLAATTVAVAAAAADPLGELIAADLVQSGVGTVTREPTGTAALAVATDDRLADAAATGVPVLRLGGDDDGVELGPLFAGPDTGCPDCFGQAPRPSWPPGAPGAGTGRAADSTDTGAAQLLSALATAEVISFLTGLSTPVTMRRLHRIGTTDLRRSVYEVTPAAGCATCAMTADSPIGRLEWLNRKSPGQARDARSVPTTADLDLATSPRIPLSDAPSWLHPLLPAATARPYADTYLLGVAGLPHPVYRWSPTAQTLIATRGDLDTCPTVAGLPGAPAAVLVYVAATARLTPSFAEQSLRRAFLATGRALASLTAAAADCEVVQADDVDPALAELLELHPGGEHVAAVAGIYPRGS</sequence>
<keyword evidence="2" id="KW-1185">Reference proteome</keyword>
<dbReference type="InterPro" id="IPR000415">
    <property type="entry name" value="Nitroreductase-like"/>
</dbReference>